<dbReference type="EMBL" id="MHCQ01000039">
    <property type="protein sequence ID" value="OGY23758.1"/>
    <property type="molecule type" value="Genomic_DNA"/>
</dbReference>
<dbReference type="Proteomes" id="UP000177103">
    <property type="component" value="Unassembled WGS sequence"/>
</dbReference>
<proteinExistence type="predicted"/>
<protein>
    <submittedName>
        <fullName evidence="1">Uncharacterized protein</fullName>
    </submittedName>
</protein>
<comment type="caution">
    <text evidence="1">The sequence shown here is derived from an EMBL/GenBank/DDBJ whole genome shotgun (WGS) entry which is preliminary data.</text>
</comment>
<organism evidence="1 2">
    <name type="scientific">Candidatus Woykebacteria bacterium RBG_13_40_7b</name>
    <dbReference type="NCBI Taxonomy" id="1802594"/>
    <lineage>
        <taxon>Bacteria</taxon>
        <taxon>Candidatus Woykeibacteriota</taxon>
    </lineage>
</organism>
<dbReference type="AlphaFoldDB" id="A0A1G1W7X1"/>
<evidence type="ECO:0000313" key="2">
    <source>
        <dbReference type="Proteomes" id="UP000177103"/>
    </source>
</evidence>
<evidence type="ECO:0000313" key="1">
    <source>
        <dbReference type="EMBL" id="OGY23758.1"/>
    </source>
</evidence>
<name>A0A1G1W7X1_9BACT</name>
<reference evidence="1 2" key="1">
    <citation type="journal article" date="2016" name="Nat. Commun.">
        <title>Thousands of microbial genomes shed light on interconnected biogeochemical processes in an aquifer system.</title>
        <authorList>
            <person name="Anantharaman K."/>
            <person name="Brown C.T."/>
            <person name="Hug L.A."/>
            <person name="Sharon I."/>
            <person name="Castelle C.J."/>
            <person name="Probst A.J."/>
            <person name="Thomas B.C."/>
            <person name="Singh A."/>
            <person name="Wilkins M.J."/>
            <person name="Karaoz U."/>
            <person name="Brodie E.L."/>
            <person name="Williams K.H."/>
            <person name="Hubbard S.S."/>
            <person name="Banfield J.F."/>
        </authorList>
    </citation>
    <scope>NUCLEOTIDE SEQUENCE [LARGE SCALE GENOMIC DNA]</scope>
</reference>
<gene>
    <name evidence="1" type="ORF">A2Y57_04495</name>
</gene>
<accession>A0A1G1W7X1</accession>
<sequence length="127" mass="14925">MDNYKGDIIEESLDNKEVLKKVKILSTRVEKVTEKHQTPWLKQWTLHFAEVPENHAKEIAQEISNSLDPKQKGSWYADFKNNSHHYIIFHNKIFYVKRNNKVELDGVRKYGISLGIPDYQLPSVETN</sequence>